<keyword evidence="1" id="KW-1133">Transmembrane helix</keyword>
<keyword evidence="3" id="KW-1185">Reference proteome</keyword>
<dbReference type="OrthoDB" id="9968122at2"/>
<feature type="transmembrane region" description="Helical" evidence="1">
    <location>
        <begin position="6"/>
        <end position="24"/>
    </location>
</feature>
<evidence type="ECO:0000313" key="2">
    <source>
        <dbReference type="EMBL" id="SNY32848.1"/>
    </source>
</evidence>
<evidence type="ECO:0000256" key="1">
    <source>
        <dbReference type="SAM" id="Phobius"/>
    </source>
</evidence>
<feature type="transmembrane region" description="Helical" evidence="1">
    <location>
        <begin position="36"/>
        <end position="53"/>
    </location>
</feature>
<feature type="transmembrane region" description="Helical" evidence="1">
    <location>
        <begin position="59"/>
        <end position="82"/>
    </location>
</feature>
<evidence type="ECO:0000313" key="3">
    <source>
        <dbReference type="Proteomes" id="UP000219573"/>
    </source>
</evidence>
<keyword evidence="1" id="KW-0812">Transmembrane</keyword>
<keyword evidence="1" id="KW-0472">Membrane</keyword>
<dbReference type="EMBL" id="OBDZ01000016">
    <property type="protein sequence ID" value="SNY32848.1"/>
    <property type="molecule type" value="Genomic_DNA"/>
</dbReference>
<feature type="transmembrane region" description="Helical" evidence="1">
    <location>
        <begin position="162"/>
        <end position="182"/>
    </location>
</feature>
<name>A0A285HAT2_9FIRM</name>
<dbReference type="Proteomes" id="UP000219573">
    <property type="component" value="Unassembled WGS sequence"/>
</dbReference>
<sequence length="191" mass="21402">MYLLSLLILVIAVSLDSVLYGMIYERCSVKVKNISLLLFSLSGWVTLIIFGIIGKLLVILLPIILAKVIAITFLLIFSLVILKDIITYNKGTLKITSVKEEYYILDDNPKYDNFLKSIYYPIVSENLRDMKVLEGLTLGVIINLDGGVVMLALGIIKGRIIFLSLIFILAGLISYKLGNILVKKDFINKLK</sequence>
<proteinExistence type="predicted"/>
<protein>
    <recommendedName>
        <fullName evidence="4">Sporulation protein YtaF</fullName>
    </recommendedName>
</protein>
<dbReference type="RefSeq" id="WP_097018274.1">
    <property type="nucleotide sequence ID" value="NZ_OBDZ01000016.1"/>
</dbReference>
<accession>A0A285HAT2</accession>
<reference evidence="3" key="1">
    <citation type="submission" date="2017-09" db="EMBL/GenBank/DDBJ databases">
        <authorList>
            <person name="Varghese N."/>
            <person name="Submissions S."/>
        </authorList>
    </citation>
    <scope>NUCLEOTIDE SEQUENCE [LARGE SCALE GENOMIC DNA]</scope>
    <source>
        <strain evidence="3">MSL47</strain>
    </source>
</reference>
<dbReference type="AlphaFoldDB" id="A0A285HAT2"/>
<feature type="transmembrane region" description="Helical" evidence="1">
    <location>
        <begin position="136"/>
        <end position="156"/>
    </location>
</feature>
<evidence type="ECO:0008006" key="4">
    <source>
        <dbReference type="Google" id="ProtNLM"/>
    </source>
</evidence>
<gene>
    <name evidence="2" type="ORF">SAMN06265827_11684</name>
</gene>
<organism evidence="2 3">
    <name type="scientific">Orenia metallireducens</name>
    <dbReference type="NCBI Taxonomy" id="1413210"/>
    <lineage>
        <taxon>Bacteria</taxon>
        <taxon>Bacillati</taxon>
        <taxon>Bacillota</taxon>
        <taxon>Clostridia</taxon>
        <taxon>Halanaerobiales</taxon>
        <taxon>Halobacteroidaceae</taxon>
        <taxon>Orenia</taxon>
    </lineage>
</organism>